<comment type="caution">
    <text evidence="1">The sequence shown here is derived from an EMBL/GenBank/DDBJ whole genome shotgun (WGS) entry which is preliminary data.</text>
</comment>
<dbReference type="OrthoDB" id="5918473at2"/>
<dbReference type="Gene3D" id="1.10.30.50">
    <property type="match status" value="1"/>
</dbReference>
<evidence type="ECO:0000313" key="2">
    <source>
        <dbReference type="Proteomes" id="UP000294848"/>
    </source>
</evidence>
<dbReference type="EMBL" id="SNWI01000001">
    <property type="protein sequence ID" value="TDO05427.1"/>
    <property type="molecule type" value="Genomic_DNA"/>
</dbReference>
<dbReference type="RefSeq" id="WP_133463476.1">
    <property type="nucleotide sequence ID" value="NZ_SNWI01000001.1"/>
</dbReference>
<sequence length="294" mass="34594">MKKINKNFVDRPKNLCTGWRAYDKAILKLSNERMWPSKPSGIYSSTIVKEKLDSIYHTKCAFCNQEPKGSPLQVEHFRPKDGIKNEAHPGYYWLGYEWTNLLYACGNCNTIKSNYFPLLDGVRRITAPLFVADLIDLASCHSFSSFIKSEKYVLVNPEVDNPDQHFVYLPDGKIYHLTERGEYSITRYDLNRDELYVNGRKRLLDGIIEKFAKKLDRYQRDERNFKSVSEDIVDIIKGEILVPIERNCSFDHFLYKIYSNHREYILPRFGIRKQIVLLDYTFERLKYGITIKLS</sequence>
<dbReference type="InterPro" id="IPR003615">
    <property type="entry name" value="HNH_nuc"/>
</dbReference>
<reference evidence="1 2" key="1">
    <citation type="submission" date="2019-03" db="EMBL/GenBank/DDBJ databases">
        <title>Freshwater and sediment microbial communities from various areas in North America, analyzing microbe dynamics in response to fracking.</title>
        <authorList>
            <person name="Lamendella R."/>
        </authorList>
    </citation>
    <scope>NUCLEOTIDE SEQUENCE [LARGE SCALE GENOMIC DNA]</scope>
    <source>
        <strain evidence="1 2">114D</strain>
    </source>
</reference>
<proteinExistence type="predicted"/>
<dbReference type="CDD" id="cd00085">
    <property type="entry name" value="HNHc"/>
    <property type="match status" value="1"/>
</dbReference>
<name>A0A4R6HBN4_9BACT</name>
<protein>
    <submittedName>
        <fullName evidence="1">Uncharacterized protein (TIGR02646 family)</fullName>
    </submittedName>
</protein>
<organism evidence="1 2">
    <name type="scientific">Sunxiuqinia elliptica</name>
    <dbReference type="NCBI Taxonomy" id="655355"/>
    <lineage>
        <taxon>Bacteria</taxon>
        <taxon>Pseudomonadati</taxon>
        <taxon>Bacteroidota</taxon>
        <taxon>Bacteroidia</taxon>
        <taxon>Marinilabiliales</taxon>
        <taxon>Prolixibacteraceae</taxon>
        <taxon>Sunxiuqinia</taxon>
    </lineage>
</organism>
<dbReference type="Proteomes" id="UP000294848">
    <property type="component" value="Unassembled WGS sequence"/>
</dbReference>
<gene>
    <name evidence="1" type="ORF">DET52_101787</name>
</gene>
<accession>A0A4R6HBN4</accession>
<evidence type="ECO:0000313" key="1">
    <source>
        <dbReference type="EMBL" id="TDO05427.1"/>
    </source>
</evidence>
<dbReference type="AlphaFoldDB" id="A0A4R6HBN4"/>